<comment type="caution">
    <text evidence="1">The sequence shown here is derived from an EMBL/GenBank/DDBJ whole genome shotgun (WGS) entry which is preliminary data.</text>
</comment>
<accession>A0A399ES60</accession>
<sequence>MATAPLEGLERIGEVEGLLSEGQALQERLGELGQALRQTAEQLEQGHPPSPATAAMLIEAAKDFEGWLERVQRLLPGPLEPHLPSTLEALRAHRQALEEAALQQKALGVLEQVSSLAYRGTEEFLPLSAVQFDALGLMREFKEATGLSDTVRALAEGTHPYNLLLRLVTDSEMSNEEWVNAYQKVGQELGQELAVAAVRGRLYLPE</sequence>
<evidence type="ECO:0000313" key="1">
    <source>
        <dbReference type="EMBL" id="RIH86356.1"/>
    </source>
</evidence>
<organism evidence="1 2">
    <name type="scientific">Meiothermus luteus</name>
    <dbReference type="NCBI Taxonomy" id="2026184"/>
    <lineage>
        <taxon>Bacteria</taxon>
        <taxon>Thermotogati</taxon>
        <taxon>Deinococcota</taxon>
        <taxon>Deinococci</taxon>
        <taxon>Thermales</taxon>
        <taxon>Thermaceae</taxon>
        <taxon>Meiothermus</taxon>
    </lineage>
</organism>
<reference evidence="1 2" key="1">
    <citation type="submission" date="2018-08" db="EMBL/GenBank/DDBJ databases">
        <title>Meiothermus luteus KCTC 52599 genome sequencing project.</title>
        <authorList>
            <person name="Da Costa M.S."/>
            <person name="Albuquerque L."/>
            <person name="Raposo P."/>
            <person name="Froufe H.J.C."/>
            <person name="Barroso C.S."/>
            <person name="Egas C."/>
        </authorList>
    </citation>
    <scope>NUCLEOTIDE SEQUENCE [LARGE SCALE GENOMIC DNA]</scope>
    <source>
        <strain evidence="1 2">KCTC 52599</strain>
    </source>
</reference>
<dbReference type="AlphaFoldDB" id="A0A399ES60"/>
<dbReference type="OrthoDB" id="26033at2"/>
<dbReference type="RefSeq" id="WP_119359949.1">
    <property type="nucleotide sequence ID" value="NZ_QWKZ01000033.1"/>
</dbReference>
<name>A0A399ES60_9DEIN</name>
<evidence type="ECO:0000313" key="2">
    <source>
        <dbReference type="Proteomes" id="UP000265800"/>
    </source>
</evidence>
<proteinExistence type="predicted"/>
<protein>
    <submittedName>
        <fullName evidence="1">Uncharacterized protein</fullName>
    </submittedName>
</protein>
<keyword evidence="2" id="KW-1185">Reference proteome</keyword>
<dbReference type="Proteomes" id="UP000265800">
    <property type="component" value="Unassembled WGS sequence"/>
</dbReference>
<dbReference type="EMBL" id="QWKZ01000033">
    <property type="protein sequence ID" value="RIH86356.1"/>
    <property type="molecule type" value="Genomic_DNA"/>
</dbReference>
<gene>
    <name evidence="1" type="ORF">Mlute_01302</name>
</gene>